<evidence type="ECO:0000313" key="1">
    <source>
        <dbReference type="EMBL" id="MBD2315283.1"/>
    </source>
</evidence>
<organism evidence="1 2">
    <name type="scientific">Phormidium tenue FACHB-1050</name>
    <dbReference type="NCBI Taxonomy" id="2692857"/>
    <lineage>
        <taxon>Bacteria</taxon>
        <taxon>Bacillati</taxon>
        <taxon>Cyanobacteriota</taxon>
        <taxon>Cyanophyceae</taxon>
        <taxon>Oscillatoriophycideae</taxon>
        <taxon>Oscillatoriales</taxon>
        <taxon>Oscillatoriaceae</taxon>
        <taxon>Phormidium</taxon>
    </lineage>
</organism>
<sequence length="157" mass="17197">MTTLTTMPDEINKAHGHTVDNEGLLNNYAIEPEMYEEDGNSLSKMTERVTVVDIFDSEEEAKSAVLEMEQKGLRSTNISIVAKNYQGSGNMITWKTLMAEGGLAGALIKLGISDYAVSKFVEACENGKFLVIEIGDDREASQAQHVLEKAGHSLQEN</sequence>
<gene>
    <name evidence="1" type="ORF">H6G05_00280</name>
</gene>
<dbReference type="EMBL" id="JACJQY010000001">
    <property type="protein sequence ID" value="MBD2315283.1"/>
    <property type="molecule type" value="Genomic_DNA"/>
</dbReference>
<proteinExistence type="predicted"/>
<keyword evidence="2" id="KW-1185">Reference proteome</keyword>
<dbReference type="Proteomes" id="UP000618445">
    <property type="component" value="Unassembled WGS sequence"/>
</dbReference>
<dbReference type="RefSeq" id="WP_190575261.1">
    <property type="nucleotide sequence ID" value="NZ_CAWPQU010000001.1"/>
</dbReference>
<protein>
    <submittedName>
        <fullName evidence="1">Uncharacterized protein</fullName>
    </submittedName>
</protein>
<accession>A0ABR8C518</accession>
<evidence type="ECO:0000313" key="2">
    <source>
        <dbReference type="Proteomes" id="UP000618445"/>
    </source>
</evidence>
<name>A0ABR8C518_9CYAN</name>
<reference evidence="1 2" key="1">
    <citation type="journal article" date="2020" name="ISME J.">
        <title>Comparative genomics reveals insights into cyanobacterial evolution and habitat adaptation.</title>
        <authorList>
            <person name="Chen M.Y."/>
            <person name="Teng W.K."/>
            <person name="Zhao L."/>
            <person name="Hu C.X."/>
            <person name="Zhou Y.K."/>
            <person name="Han B.P."/>
            <person name="Song L.R."/>
            <person name="Shu W.S."/>
        </authorList>
    </citation>
    <scope>NUCLEOTIDE SEQUENCE [LARGE SCALE GENOMIC DNA]</scope>
    <source>
        <strain evidence="1 2">FACHB-1050</strain>
    </source>
</reference>
<comment type="caution">
    <text evidence="1">The sequence shown here is derived from an EMBL/GenBank/DDBJ whole genome shotgun (WGS) entry which is preliminary data.</text>
</comment>